<feature type="compositionally biased region" description="Low complexity" evidence="1">
    <location>
        <begin position="82"/>
        <end position="103"/>
    </location>
</feature>
<gene>
    <name evidence="2" type="ORF">V5O48_000227</name>
</gene>
<reference evidence="2 3" key="1">
    <citation type="submission" date="2024-02" db="EMBL/GenBank/DDBJ databases">
        <title>A draft genome for the cacao thread blight pathogen Marasmius crinis-equi.</title>
        <authorList>
            <person name="Cohen S.P."/>
            <person name="Baruah I.K."/>
            <person name="Amoako-Attah I."/>
            <person name="Bukari Y."/>
            <person name="Meinhardt L.W."/>
            <person name="Bailey B.A."/>
        </authorList>
    </citation>
    <scope>NUCLEOTIDE SEQUENCE [LARGE SCALE GENOMIC DNA]</scope>
    <source>
        <strain evidence="2 3">GH-76</strain>
    </source>
</reference>
<feature type="region of interest" description="Disordered" evidence="1">
    <location>
        <begin position="222"/>
        <end position="255"/>
    </location>
</feature>
<feature type="compositionally biased region" description="Polar residues" evidence="1">
    <location>
        <begin position="29"/>
        <end position="38"/>
    </location>
</feature>
<feature type="compositionally biased region" description="Acidic residues" evidence="1">
    <location>
        <begin position="244"/>
        <end position="255"/>
    </location>
</feature>
<dbReference type="Proteomes" id="UP001465976">
    <property type="component" value="Unassembled WGS sequence"/>
</dbReference>
<name>A0ABR3G1Y8_9AGAR</name>
<accession>A0ABR3G1Y8</accession>
<dbReference type="EMBL" id="JBAHYK010000003">
    <property type="protein sequence ID" value="KAL0581859.1"/>
    <property type="molecule type" value="Genomic_DNA"/>
</dbReference>
<evidence type="ECO:0000256" key="1">
    <source>
        <dbReference type="SAM" id="MobiDB-lite"/>
    </source>
</evidence>
<sequence length="255" mass="28086">MKRRHPSNDGPGEEPRKRPKVNTLAHGFSNMSLSQQSVPAAVPVPDITYPQSATTTTPPEDAEEAMEIEEIPGPSNTQQIQIPPLELALPSIEEPSSPSLSASDIKMRRTTWYEPEPDREPPPSSSSPLSRGSNQPSFPSSSYTRPPPPPRPRTGIIITDLDSSSDEDEPSHQNEDEAEIEISPALLARIRERELLQQSVPLAQRQSQALVLYRPLTHSIPKDERAGEVAAEKTEDTTTTTQEDGMDMDMDVEPI</sequence>
<feature type="compositionally biased region" description="Acidic residues" evidence="1">
    <location>
        <begin position="60"/>
        <end position="70"/>
    </location>
</feature>
<proteinExistence type="predicted"/>
<protein>
    <submittedName>
        <fullName evidence="2">Uncharacterized protein</fullName>
    </submittedName>
</protein>
<comment type="caution">
    <text evidence="2">The sequence shown here is derived from an EMBL/GenBank/DDBJ whole genome shotgun (WGS) entry which is preliminary data.</text>
</comment>
<feature type="compositionally biased region" description="Basic and acidic residues" evidence="1">
    <location>
        <begin position="222"/>
        <end position="236"/>
    </location>
</feature>
<evidence type="ECO:0000313" key="2">
    <source>
        <dbReference type="EMBL" id="KAL0581859.1"/>
    </source>
</evidence>
<feature type="region of interest" description="Disordered" evidence="1">
    <location>
        <begin position="1"/>
        <end position="180"/>
    </location>
</feature>
<feature type="compositionally biased region" description="Low complexity" evidence="1">
    <location>
        <begin position="126"/>
        <end position="144"/>
    </location>
</feature>
<evidence type="ECO:0000313" key="3">
    <source>
        <dbReference type="Proteomes" id="UP001465976"/>
    </source>
</evidence>
<keyword evidence="3" id="KW-1185">Reference proteome</keyword>
<organism evidence="2 3">
    <name type="scientific">Marasmius crinis-equi</name>
    <dbReference type="NCBI Taxonomy" id="585013"/>
    <lineage>
        <taxon>Eukaryota</taxon>
        <taxon>Fungi</taxon>
        <taxon>Dikarya</taxon>
        <taxon>Basidiomycota</taxon>
        <taxon>Agaricomycotina</taxon>
        <taxon>Agaricomycetes</taxon>
        <taxon>Agaricomycetidae</taxon>
        <taxon>Agaricales</taxon>
        <taxon>Marasmiineae</taxon>
        <taxon>Marasmiaceae</taxon>
        <taxon>Marasmius</taxon>
    </lineage>
</organism>